<evidence type="ECO:0000313" key="2">
    <source>
        <dbReference type="Proteomes" id="UP001177260"/>
    </source>
</evidence>
<organism evidence="1 2">
    <name type="scientific">Aspergillus melleus</name>
    <dbReference type="NCBI Taxonomy" id="138277"/>
    <lineage>
        <taxon>Eukaryota</taxon>
        <taxon>Fungi</taxon>
        <taxon>Dikarya</taxon>
        <taxon>Ascomycota</taxon>
        <taxon>Pezizomycotina</taxon>
        <taxon>Eurotiomycetes</taxon>
        <taxon>Eurotiomycetidae</taxon>
        <taxon>Eurotiales</taxon>
        <taxon>Aspergillaceae</taxon>
        <taxon>Aspergillus</taxon>
        <taxon>Aspergillus subgen. Circumdati</taxon>
    </lineage>
</organism>
<reference evidence="1 2" key="1">
    <citation type="journal article" date="2023" name="ACS Omega">
        <title>Identification of the Neoaspergillic Acid Biosynthesis Gene Cluster by Establishing an In Vitro CRISPR-Ribonucleoprotein Genetic System in Aspergillus melleus.</title>
        <authorList>
            <person name="Yuan B."/>
            <person name="Grau M.F."/>
            <person name="Murata R.M."/>
            <person name="Torok T."/>
            <person name="Venkateswaran K."/>
            <person name="Stajich J.E."/>
            <person name="Wang C.C.C."/>
        </authorList>
    </citation>
    <scope>NUCLEOTIDE SEQUENCE [LARGE SCALE GENOMIC DNA]</scope>
    <source>
        <strain evidence="1 2">IMV 1140</strain>
    </source>
</reference>
<keyword evidence="2" id="KW-1185">Reference proteome</keyword>
<dbReference type="EMBL" id="JAOPJF010000031">
    <property type="protein sequence ID" value="KAK1144321.1"/>
    <property type="molecule type" value="Genomic_DNA"/>
</dbReference>
<comment type="caution">
    <text evidence="1">The sequence shown here is derived from an EMBL/GenBank/DDBJ whole genome shotgun (WGS) entry which is preliminary data.</text>
</comment>
<dbReference type="Proteomes" id="UP001177260">
    <property type="component" value="Unassembled WGS sequence"/>
</dbReference>
<evidence type="ECO:0000313" key="1">
    <source>
        <dbReference type="EMBL" id="KAK1144321.1"/>
    </source>
</evidence>
<name>A0ACC3B1T2_9EURO</name>
<accession>A0ACC3B1T2</accession>
<sequence>MDVRSEFLSGHSFRSSSSASPSTSVFTRPVDHRHQSSLGRYESTLDESARAYRTTALRQLNGTPRPLSWKNRQANHPGSRSSTLATQPVLVRAYSGGPAEDPSPPSRMSFRRSFPFTGGSRPQHRGPQIPSDEEFSIDSILRAIEPNIRGTLDSIGEICGRSKLSLANEYGSHIAPLGEIRAPPGGLVTVEEASSDNERQANDNVVIYDDENSVTDGRDHISFSHYGYFQHGSQPGTISSHGGFPPMHPIAEADVASTQAQPHTPRSAGFNIGSDPDAALGLVPPSRESASRPRSYGRALLGKKAVSGTDQTQGILTPAIVSEILLDAQADGHLIESTSSSRPRTGRLSPKGRARSRVDAVEVREVSPEPPKTSALGDMQALFSWLTHFARQGADSGESKQTAEMRLRTMLERQNDLVSPGSN</sequence>
<protein>
    <submittedName>
        <fullName evidence="1">Uncharacterized protein</fullName>
    </submittedName>
</protein>
<proteinExistence type="predicted"/>
<gene>
    <name evidence="1" type="ORF">N8T08_005473</name>
</gene>